<dbReference type="RefSeq" id="WP_109307264.1">
    <property type="nucleotide sequence ID" value="NZ_BJUF01000071.1"/>
</dbReference>
<keyword evidence="3" id="KW-1185">Reference proteome</keyword>
<dbReference type="AlphaFoldDB" id="A0A2U3AHW1"/>
<sequence length="97" mass="11607">MTKTTKSITIIAVILFVMWFVNTFFLEVREEGRKDISQQQFFMEGNDHFIKINDYDLKISDENFKKINLNDNSSYKLSFTYNKLFKSGQIEKVIKYE</sequence>
<accession>A0A2U3AHW1</accession>
<name>A0A2U3AHW1_9BACL</name>
<dbReference type="EMBL" id="QFVR01000028">
    <property type="protein sequence ID" value="PWI24139.1"/>
    <property type="molecule type" value="Genomic_DNA"/>
</dbReference>
<keyword evidence="1" id="KW-0812">Transmembrane</keyword>
<reference evidence="2 3" key="1">
    <citation type="submission" date="2018-05" db="EMBL/GenBank/DDBJ databases">
        <title>Kurthia sibirica genome sequence.</title>
        <authorList>
            <person name="Maclea K.S."/>
            <person name="Goen A.E."/>
        </authorList>
    </citation>
    <scope>NUCLEOTIDE SEQUENCE [LARGE SCALE GENOMIC DNA]</scope>
    <source>
        <strain evidence="2 3">ATCC 49154</strain>
    </source>
</reference>
<evidence type="ECO:0000256" key="1">
    <source>
        <dbReference type="SAM" id="Phobius"/>
    </source>
</evidence>
<protein>
    <submittedName>
        <fullName evidence="2">Uncharacterized protein</fullName>
    </submittedName>
</protein>
<keyword evidence="1" id="KW-0472">Membrane</keyword>
<organism evidence="2 3">
    <name type="scientific">Kurthia sibirica</name>
    <dbReference type="NCBI Taxonomy" id="202750"/>
    <lineage>
        <taxon>Bacteria</taxon>
        <taxon>Bacillati</taxon>
        <taxon>Bacillota</taxon>
        <taxon>Bacilli</taxon>
        <taxon>Bacillales</taxon>
        <taxon>Caryophanaceae</taxon>
        <taxon>Kurthia</taxon>
    </lineage>
</organism>
<evidence type="ECO:0000313" key="2">
    <source>
        <dbReference type="EMBL" id="PWI24139.1"/>
    </source>
</evidence>
<keyword evidence="1" id="KW-1133">Transmembrane helix</keyword>
<evidence type="ECO:0000313" key="3">
    <source>
        <dbReference type="Proteomes" id="UP000245938"/>
    </source>
</evidence>
<feature type="transmembrane region" description="Helical" evidence="1">
    <location>
        <begin position="6"/>
        <end position="26"/>
    </location>
</feature>
<proteinExistence type="predicted"/>
<dbReference type="Proteomes" id="UP000245938">
    <property type="component" value="Unassembled WGS sequence"/>
</dbReference>
<comment type="caution">
    <text evidence="2">The sequence shown here is derived from an EMBL/GenBank/DDBJ whole genome shotgun (WGS) entry which is preliminary data.</text>
</comment>
<gene>
    <name evidence="2" type="ORF">DEX24_15265</name>
</gene>